<feature type="region of interest" description="Disordered" evidence="1">
    <location>
        <begin position="46"/>
        <end position="65"/>
    </location>
</feature>
<evidence type="ECO:0000256" key="1">
    <source>
        <dbReference type="SAM" id="MobiDB-lite"/>
    </source>
</evidence>
<organism evidence="2 3">
    <name type="scientific">Dreissena polymorpha</name>
    <name type="common">Zebra mussel</name>
    <name type="synonym">Mytilus polymorpha</name>
    <dbReference type="NCBI Taxonomy" id="45954"/>
    <lineage>
        <taxon>Eukaryota</taxon>
        <taxon>Metazoa</taxon>
        <taxon>Spiralia</taxon>
        <taxon>Lophotrochozoa</taxon>
        <taxon>Mollusca</taxon>
        <taxon>Bivalvia</taxon>
        <taxon>Autobranchia</taxon>
        <taxon>Heteroconchia</taxon>
        <taxon>Euheterodonta</taxon>
        <taxon>Imparidentia</taxon>
        <taxon>Neoheterodontei</taxon>
        <taxon>Myida</taxon>
        <taxon>Dreissenoidea</taxon>
        <taxon>Dreissenidae</taxon>
        <taxon>Dreissena</taxon>
    </lineage>
</organism>
<accession>A0A9D3Y3D2</accession>
<reference evidence="2" key="2">
    <citation type="submission" date="2020-11" db="EMBL/GenBank/DDBJ databases">
        <authorList>
            <person name="McCartney M.A."/>
            <person name="Auch B."/>
            <person name="Kono T."/>
            <person name="Mallez S."/>
            <person name="Becker A."/>
            <person name="Gohl D.M."/>
            <person name="Silverstein K.A.T."/>
            <person name="Koren S."/>
            <person name="Bechman K.B."/>
            <person name="Herman A."/>
            <person name="Abrahante J.E."/>
            <person name="Garbe J."/>
        </authorList>
    </citation>
    <scope>NUCLEOTIDE SEQUENCE</scope>
    <source>
        <strain evidence="2">Duluth1</strain>
        <tissue evidence="2">Whole animal</tissue>
    </source>
</reference>
<comment type="caution">
    <text evidence="2">The sequence shown here is derived from an EMBL/GenBank/DDBJ whole genome shotgun (WGS) entry which is preliminary data.</text>
</comment>
<proteinExistence type="predicted"/>
<evidence type="ECO:0000313" key="3">
    <source>
        <dbReference type="Proteomes" id="UP000828390"/>
    </source>
</evidence>
<evidence type="ECO:0000313" key="2">
    <source>
        <dbReference type="EMBL" id="KAH3692987.1"/>
    </source>
</evidence>
<gene>
    <name evidence="2" type="ORF">DPMN_193324</name>
</gene>
<feature type="compositionally biased region" description="Polar residues" evidence="1">
    <location>
        <begin position="1"/>
        <end position="10"/>
    </location>
</feature>
<feature type="compositionally biased region" description="Basic and acidic residues" evidence="1">
    <location>
        <begin position="52"/>
        <end position="65"/>
    </location>
</feature>
<name>A0A9D3Y3D2_DREPO</name>
<keyword evidence="3" id="KW-1185">Reference proteome</keyword>
<dbReference type="AlphaFoldDB" id="A0A9D3Y3D2"/>
<sequence>MFSDILTSGPETCGYENGAEGQAEVDAEHTSLEGQAEVDAEYTSLEGQAEVDAEHTRLDAPDGYG</sequence>
<protein>
    <submittedName>
        <fullName evidence="2">Uncharacterized protein</fullName>
    </submittedName>
</protein>
<dbReference type="EMBL" id="JAIWYP010000018">
    <property type="protein sequence ID" value="KAH3692987.1"/>
    <property type="molecule type" value="Genomic_DNA"/>
</dbReference>
<dbReference type="Proteomes" id="UP000828390">
    <property type="component" value="Unassembled WGS sequence"/>
</dbReference>
<reference evidence="2" key="1">
    <citation type="journal article" date="2019" name="bioRxiv">
        <title>The Genome of the Zebra Mussel, Dreissena polymorpha: A Resource for Invasive Species Research.</title>
        <authorList>
            <person name="McCartney M.A."/>
            <person name="Auch B."/>
            <person name="Kono T."/>
            <person name="Mallez S."/>
            <person name="Zhang Y."/>
            <person name="Obille A."/>
            <person name="Becker A."/>
            <person name="Abrahante J.E."/>
            <person name="Garbe J."/>
            <person name="Badalamenti J.P."/>
            <person name="Herman A."/>
            <person name="Mangelson H."/>
            <person name="Liachko I."/>
            <person name="Sullivan S."/>
            <person name="Sone E.D."/>
            <person name="Koren S."/>
            <person name="Silverstein K.A.T."/>
            <person name="Beckman K.B."/>
            <person name="Gohl D.M."/>
        </authorList>
    </citation>
    <scope>NUCLEOTIDE SEQUENCE</scope>
    <source>
        <strain evidence="2">Duluth1</strain>
        <tissue evidence="2">Whole animal</tissue>
    </source>
</reference>
<feature type="region of interest" description="Disordered" evidence="1">
    <location>
        <begin position="1"/>
        <end position="30"/>
    </location>
</feature>